<evidence type="ECO:0000313" key="7">
    <source>
        <dbReference type="EMBL" id="KAJ9655218.1"/>
    </source>
</evidence>
<reference evidence="7" key="1">
    <citation type="submission" date="2022-10" db="EMBL/GenBank/DDBJ databases">
        <title>Culturing micro-colonial fungi from biological soil crusts in the Mojave desert and describing Neophaeococcomyces mojavensis, and introducing the new genera and species Taxawa tesnikishii.</title>
        <authorList>
            <person name="Kurbessoian T."/>
            <person name="Stajich J.E."/>
        </authorList>
    </citation>
    <scope>NUCLEOTIDE SEQUENCE</scope>
    <source>
        <strain evidence="7">TK_1</strain>
    </source>
</reference>
<protein>
    <recommendedName>
        <fullName evidence="6">FAD-binding PCMH-type domain-containing protein</fullName>
    </recommendedName>
</protein>
<evidence type="ECO:0000256" key="1">
    <source>
        <dbReference type="ARBA" id="ARBA00001974"/>
    </source>
</evidence>
<organism evidence="7 8">
    <name type="scientific">Coniosporium apollinis</name>
    <dbReference type="NCBI Taxonomy" id="61459"/>
    <lineage>
        <taxon>Eukaryota</taxon>
        <taxon>Fungi</taxon>
        <taxon>Dikarya</taxon>
        <taxon>Ascomycota</taxon>
        <taxon>Pezizomycotina</taxon>
        <taxon>Dothideomycetes</taxon>
        <taxon>Dothideomycetes incertae sedis</taxon>
        <taxon>Coniosporium</taxon>
    </lineage>
</organism>
<keyword evidence="4" id="KW-0274">FAD</keyword>
<dbReference type="InterPro" id="IPR050416">
    <property type="entry name" value="FAD-linked_Oxidoreductase"/>
</dbReference>
<comment type="cofactor">
    <cofactor evidence="1">
        <name>FAD</name>
        <dbReference type="ChEBI" id="CHEBI:57692"/>
    </cofactor>
</comment>
<dbReference type="InterPro" id="IPR016169">
    <property type="entry name" value="FAD-bd_PCMH_sub2"/>
</dbReference>
<dbReference type="Gene3D" id="3.40.462.20">
    <property type="match status" value="1"/>
</dbReference>
<keyword evidence="5" id="KW-0560">Oxidoreductase</keyword>
<dbReference type="InterPro" id="IPR016166">
    <property type="entry name" value="FAD-bd_PCMH"/>
</dbReference>
<comment type="caution">
    <text evidence="7">The sequence shown here is derived from an EMBL/GenBank/DDBJ whole genome shotgun (WGS) entry which is preliminary data.</text>
</comment>
<evidence type="ECO:0000256" key="5">
    <source>
        <dbReference type="ARBA" id="ARBA00023002"/>
    </source>
</evidence>
<dbReference type="PANTHER" id="PTHR42973:SF39">
    <property type="entry name" value="FAD-BINDING PCMH-TYPE DOMAIN-CONTAINING PROTEIN"/>
    <property type="match status" value="1"/>
</dbReference>
<dbReference type="InterPro" id="IPR006094">
    <property type="entry name" value="Oxid_FAD_bind_N"/>
</dbReference>
<sequence length="472" mass="50554">MKWASQRHIRIAVKGTGHDLNGRSSGAYSISIWTRNFNTIEHNASWSLLNGEKENVLVVGSGTVWGDLYGAAAEQGRVVVGGGDATVGLGGFIQGGGHGPLTSTYGLATHQVLQATVITTEGRILVANDGQNQDLFWAVRGGGAGQYGVITEYVLKTHPPTELVTIGTLQIAPPTDSGNLSTNATWDAAATLLSSIPDLMDSGLAGVTILATGRRAMSLYPSLKEPPSGVVMNQMFFGYNVTPAAMALLVDPVITHIRSHSNKSTLAITWAEPARYQNFTSFFKAISGTSNAAGGGGLMSTRLLGRAELSELSQHNLANFLQRALRAQNESDGTYAFIGLQGGPGPARVSESRWGSVNPAYRSAYIHFISMGAPIDLTTAGGPKEGLAAAADWLEKNKEALFREWAPNTGAYINEANPFNSHWKQDFYGVHYEKLLEIKRTYDPSESLYVLNGVGSDQWDYDLDSGKLCQIL</sequence>
<evidence type="ECO:0000256" key="2">
    <source>
        <dbReference type="ARBA" id="ARBA00005466"/>
    </source>
</evidence>
<feature type="domain" description="FAD-binding PCMH-type" evidence="6">
    <location>
        <begin position="1"/>
        <end position="160"/>
    </location>
</feature>
<evidence type="ECO:0000256" key="3">
    <source>
        <dbReference type="ARBA" id="ARBA00022630"/>
    </source>
</evidence>
<evidence type="ECO:0000256" key="4">
    <source>
        <dbReference type="ARBA" id="ARBA00022827"/>
    </source>
</evidence>
<evidence type="ECO:0000259" key="6">
    <source>
        <dbReference type="PROSITE" id="PS51387"/>
    </source>
</evidence>
<keyword evidence="8" id="KW-1185">Reference proteome</keyword>
<dbReference type="EMBL" id="JAPDRL010000184">
    <property type="protein sequence ID" value="KAJ9655218.1"/>
    <property type="molecule type" value="Genomic_DNA"/>
</dbReference>
<dbReference type="PANTHER" id="PTHR42973">
    <property type="entry name" value="BINDING OXIDOREDUCTASE, PUTATIVE (AFU_ORTHOLOGUE AFUA_1G17690)-RELATED"/>
    <property type="match status" value="1"/>
</dbReference>
<keyword evidence="3" id="KW-0285">Flavoprotein</keyword>
<proteinExistence type="inferred from homology"/>
<dbReference type="Gene3D" id="3.30.465.10">
    <property type="match status" value="1"/>
</dbReference>
<accession>A0ABQ9NHL5</accession>
<dbReference type="Proteomes" id="UP001172684">
    <property type="component" value="Unassembled WGS sequence"/>
</dbReference>
<evidence type="ECO:0000313" key="8">
    <source>
        <dbReference type="Proteomes" id="UP001172684"/>
    </source>
</evidence>
<comment type="similarity">
    <text evidence="2">Belongs to the oxygen-dependent FAD-linked oxidoreductase family.</text>
</comment>
<dbReference type="InterPro" id="IPR036318">
    <property type="entry name" value="FAD-bd_PCMH-like_sf"/>
</dbReference>
<dbReference type="SUPFAM" id="SSF56176">
    <property type="entry name" value="FAD-binding/transporter-associated domain-like"/>
    <property type="match status" value="1"/>
</dbReference>
<dbReference type="InterPro" id="IPR012951">
    <property type="entry name" value="BBE"/>
</dbReference>
<dbReference type="Pfam" id="PF01565">
    <property type="entry name" value="FAD_binding_4"/>
    <property type="match status" value="1"/>
</dbReference>
<dbReference type="PROSITE" id="PS51387">
    <property type="entry name" value="FAD_PCMH"/>
    <property type="match status" value="1"/>
</dbReference>
<gene>
    <name evidence="7" type="ORF">H2201_008846</name>
</gene>
<dbReference type="Pfam" id="PF08031">
    <property type="entry name" value="BBE"/>
    <property type="match status" value="1"/>
</dbReference>
<name>A0ABQ9NHL5_9PEZI</name>